<dbReference type="PANTHER" id="PTHR11932">
    <property type="entry name" value="CULLIN"/>
    <property type="match status" value="1"/>
</dbReference>
<dbReference type="GO" id="GO:0031625">
    <property type="term" value="F:ubiquitin protein ligase binding"/>
    <property type="evidence" value="ECO:0007669"/>
    <property type="project" value="InterPro"/>
</dbReference>
<dbReference type="InterPro" id="IPR059120">
    <property type="entry name" value="Cullin-like_AB"/>
</dbReference>
<organism evidence="3 4">
    <name type="scientific">Ensete ventricosum</name>
    <name type="common">Abyssinian banana</name>
    <name type="synonym">Musa ensete</name>
    <dbReference type="NCBI Taxonomy" id="4639"/>
    <lineage>
        <taxon>Eukaryota</taxon>
        <taxon>Viridiplantae</taxon>
        <taxon>Streptophyta</taxon>
        <taxon>Embryophyta</taxon>
        <taxon>Tracheophyta</taxon>
        <taxon>Spermatophyta</taxon>
        <taxon>Magnoliopsida</taxon>
        <taxon>Liliopsida</taxon>
        <taxon>Zingiberales</taxon>
        <taxon>Musaceae</taxon>
        <taxon>Ensete</taxon>
    </lineage>
</organism>
<evidence type="ECO:0000313" key="4">
    <source>
        <dbReference type="Proteomes" id="UP001222027"/>
    </source>
</evidence>
<feature type="region of interest" description="Disordered" evidence="1">
    <location>
        <begin position="73"/>
        <end position="92"/>
    </location>
</feature>
<dbReference type="GO" id="GO:0006511">
    <property type="term" value="P:ubiquitin-dependent protein catabolic process"/>
    <property type="evidence" value="ECO:0007669"/>
    <property type="project" value="InterPro"/>
</dbReference>
<dbReference type="EMBL" id="JAQQAF010000004">
    <property type="protein sequence ID" value="KAJ8493675.1"/>
    <property type="molecule type" value="Genomic_DNA"/>
</dbReference>
<dbReference type="SUPFAM" id="SSF75632">
    <property type="entry name" value="Cullin homology domain"/>
    <property type="match status" value="1"/>
</dbReference>
<dbReference type="Gene3D" id="1.10.10.10">
    <property type="entry name" value="Winged helix-like DNA-binding domain superfamily/Winged helix DNA-binding domain"/>
    <property type="match status" value="2"/>
</dbReference>
<evidence type="ECO:0000259" key="2">
    <source>
        <dbReference type="Pfam" id="PF26557"/>
    </source>
</evidence>
<feature type="domain" description="Cullin-like alpha+beta" evidence="2">
    <location>
        <begin position="1"/>
        <end position="59"/>
    </location>
</feature>
<comment type="caution">
    <text evidence="3">The sequence shown here is derived from an EMBL/GenBank/DDBJ whole genome shotgun (WGS) entry which is preliminary data.</text>
</comment>
<feature type="compositionally biased region" description="Basic and acidic residues" evidence="1">
    <location>
        <begin position="154"/>
        <end position="163"/>
    </location>
</feature>
<feature type="compositionally biased region" description="Basic and acidic residues" evidence="1">
    <location>
        <begin position="75"/>
        <end position="92"/>
    </location>
</feature>
<evidence type="ECO:0000256" key="1">
    <source>
        <dbReference type="SAM" id="MobiDB-lite"/>
    </source>
</evidence>
<protein>
    <recommendedName>
        <fullName evidence="2">Cullin-like alpha+beta domain-containing protein</fullName>
    </recommendedName>
</protein>
<dbReference type="InterPro" id="IPR036388">
    <property type="entry name" value="WH-like_DNA-bd_sf"/>
</dbReference>
<sequence length="163" mass="18711">MCILMVFNSAVWLTYREIEEATQIPASDLKCCLQSHVKGENVLSKDIAEDDAFYFNDKFTSKFFKVKISTVAAQKESEPEKQETRQRVEEDRKPQIKAVIVPVNILQQWCTSDTVTVKMFKEMGALASPIPALRPTSLSRRRLLPLPPPPHWEPPLRQEKENP</sequence>
<accession>A0AAV8RD02</accession>
<gene>
    <name evidence="3" type="ORF">OPV22_015396</name>
</gene>
<dbReference type="InterPro" id="IPR045093">
    <property type="entry name" value="Cullin"/>
</dbReference>
<keyword evidence="4" id="KW-1185">Reference proteome</keyword>
<proteinExistence type="predicted"/>
<name>A0AAV8RD02_ENSVE</name>
<reference evidence="3 4" key="1">
    <citation type="submission" date="2022-12" db="EMBL/GenBank/DDBJ databases">
        <title>Chromosome-scale assembly of the Ensete ventricosum genome.</title>
        <authorList>
            <person name="Dussert Y."/>
            <person name="Stocks J."/>
            <person name="Wendawek A."/>
            <person name="Woldeyes F."/>
            <person name="Nichols R.A."/>
            <person name="Borrell J.S."/>
        </authorList>
    </citation>
    <scope>NUCLEOTIDE SEQUENCE [LARGE SCALE GENOMIC DNA]</scope>
    <source>
        <strain evidence="4">cv. Maze</strain>
        <tissue evidence="3">Seeds</tissue>
    </source>
</reference>
<dbReference type="AlphaFoldDB" id="A0AAV8RD02"/>
<feature type="region of interest" description="Disordered" evidence="1">
    <location>
        <begin position="140"/>
        <end position="163"/>
    </location>
</feature>
<evidence type="ECO:0000313" key="3">
    <source>
        <dbReference type="EMBL" id="KAJ8493675.1"/>
    </source>
</evidence>
<dbReference type="Proteomes" id="UP001222027">
    <property type="component" value="Unassembled WGS sequence"/>
</dbReference>
<dbReference type="InterPro" id="IPR036317">
    <property type="entry name" value="Cullin_homology_sf"/>
</dbReference>
<dbReference type="Pfam" id="PF26557">
    <property type="entry name" value="Cullin_AB"/>
    <property type="match status" value="1"/>
</dbReference>